<sequence>MAAPLQQRSTWTANRWVALIIGIVFTIIGLVGFFIAPGMAPRSVLGLDVDRVHNIVHLVTGILGLIAAFTGWSRLFNQIFGVVYLVIGLAGLVYPAFYSHGMLFGVMHVNVVDHVFHLVVGVIAAYAGYFVHDYSRVEEPYARESQRRTY</sequence>
<comment type="caution">
    <text evidence="2">The sequence shown here is derived from an EMBL/GenBank/DDBJ whole genome shotgun (WGS) entry which is preliminary data.</text>
</comment>
<organism evidence="2 3">
    <name type="scientific">Ktedonobacter robiniae</name>
    <dbReference type="NCBI Taxonomy" id="2778365"/>
    <lineage>
        <taxon>Bacteria</taxon>
        <taxon>Bacillati</taxon>
        <taxon>Chloroflexota</taxon>
        <taxon>Ktedonobacteria</taxon>
        <taxon>Ktedonobacterales</taxon>
        <taxon>Ktedonobacteraceae</taxon>
        <taxon>Ktedonobacter</taxon>
    </lineage>
</organism>
<dbReference type="RefSeq" id="WP_201375798.1">
    <property type="nucleotide sequence ID" value="NZ_BNJG01000003.1"/>
</dbReference>
<accession>A0ABQ3V4W3</accession>
<evidence type="ECO:0008006" key="4">
    <source>
        <dbReference type="Google" id="ProtNLM"/>
    </source>
</evidence>
<evidence type="ECO:0000313" key="3">
    <source>
        <dbReference type="Proteomes" id="UP000654345"/>
    </source>
</evidence>
<feature type="transmembrane region" description="Helical" evidence="1">
    <location>
        <begin position="55"/>
        <end position="72"/>
    </location>
</feature>
<keyword evidence="1" id="KW-0472">Membrane</keyword>
<feature type="transmembrane region" description="Helical" evidence="1">
    <location>
        <begin position="79"/>
        <end position="99"/>
    </location>
</feature>
<feature type="transmembrane region" description="Helical" evidence="1">
    <location>
        <begin position="16"/>
        <end position="35"/>
    </location>
</feature>
<keyword evidence="1" id="KW-0812">Transmembrane</keyword>
<protein>
    <recommendedName>
        <fullName evidence="4">DUF4383 domain-containing protein</fullName>
    </recommendedName>
</protein>
<evidence type="ECO:0000256" key="1">
    <source>
        <dbReference type="SAM" id="Phobius"/>
    </source>
</evidence>
<keyword evidence="3" id="KW-1185">Reference proteome</keyword>
<dbReference type="Pfam" id="PF14325">
    <property type="entry name" value="DUF4383"/>
    <property type="match status" value="1"/>
</dbReference>
<dbReference type="EMBL" id="BNJG01000003">
    <property type="protein sequence ID" value="GHO59630.1"/>
    <property type="molecule type" value="Genomic_DNA"/>
</dbReference>
<proteinExistence type="predicted"/>
<feature type="transmembrane region" description="Helical" evidence="1">
    <location>
        <begin position="111"/>
        <end position="131"/>
    </location>
</feature>
<reference evidence="2 3" key="1">
    <citation type="journal article" date="2021" name="Int. J. Syst. Evol. Microbiol.">
        <title>Reticulibacter mediterranei gen. nov., sp. nov., within the new family Reticulibacteraceae fam. nov., and Ktedonospora formicarum gen. nov., sp. nov., Ktedonobacter robiniae sp. nov., Dictyobacter formicarum sp. nov. and Dictyobacter arantiisoli sp. nov., belonging to the class Ktedonobacteria.</title>
        <authorList>
            <person name="Yabe S."/>
            <person name="Zheng Y."/>
            <person name="Wang C.M."/>
            <person name="Sakai Y."/>
            <person name="Abe K."/>
            <person name="Yokota A."/>
            <person name="Donadio S."/>
            <person name="Cavaletti L."/>
            <person name="Monciardini P."/>
        </authorList>
    </citation>
    <scope>NUCLEOTIDE SEQUENCE [LARGE SCALE GENOMIC DNA]</scope>
    <source>
        <strain evidence="2 3">SOSP1-30</strain>
    </source>
</reference>
<name>A0ABQ3V4W3_9CHLR</name>
<dbReference type="Proteomes" id="UP000654345">
    <property type="component" value="Unassembled WGS sequence"/>
</dbReference>
<gene>
    <name evidence="2" type="ORF">KSB_81050</name>
</gene>
<evidence type="ECO:0000313" key="2">
    <source>
        <dbReference type="EMBL" id="GHO59630.1"/>
    </source>
</evidence>
<keyword evidence="1" id="KW-1133">Transmembrane helix</keyword>